<feature type="region of interest" description="Disordered" evidence="1">
    <location>
        <begin position="1"/>
        <end position="25"/>
    </location>
</feature>
<dbReference type="PANTHER" id="PTHR37171:SF1">
    <property type="entry name" value="SERINE_THREONINE-PROTEIN KINASE YRZF-RELATED"/>
    <property type="match status" value="1"/>
</dbReference>
<accession>A0AAE0M447</accession>
<evidence type="ECO:0008006" key="4">
    <source>
        <dbReference type="Google" id="ProtNLM"/>
    </source>
</evidence>
<evidence type="ECO:0000256" key="1">
    <source>
        <dbReference type="SAM" id="MobiDB-lite"/>
    </source>
</evidence>
<dbReference type="InterPro" id="IPR011009">
    <property type="entry name" value="Kinase-like_dom_sf"/>
</dbReference>
<comment type="caution">
    <text evidence="2">The sequence shown here is derived from an EMBL/GenBank/DDBJ whole genome shotgun (WGS) entry which is preliminary data.</text>
</comment>
<dbReference type="EMBL" id="JAUEPO010000007">
    <property type="protein sequence ID" value="KAK3317209.1"/>
    <property type="molecule type" value="Genomic_DNA"/>
</dbReference>
<name>A0AAE0M447_9PEZI</name>
<protein>
    <recommendedName>
        <fullName evidence="4">Protein kinase domain-containing protein</fullName>
    </recommendedName>
</protein>
<dbReference type="InterPro" id="IPR052396">
    <property type="entry name" value="Meiotic_Drive_Suppr_Kinase"/>
</dbReference>
<gene>
    <name evidence="2" type="ORF">B0T19DRAFT_287455</name>
</gene>
<keyword evidence="3" id="KW-1185">Reference proteome</keyword>
<dbReference type="PANTHER" id="PTHR37171">
    <property type="entry name" value="SERINE/THREONINE-PROTEIN KINASE YRZF-RELATED"/>
    <property type="match status" value="1"/>
</dbReference>
<dbReference type="Proteomes" id="UP001286456">
    <property type="component" value="Unassembled WGS sequence"/>
</dbReference>
<dbReference type="AlphaFoldDB" id="A0AAE0M447"/>
<evidence type="ECO:0000313" key="2">
    <source>
        <dbReference type="EMBL" id="KAK3317209.1"/>
    </source>
</evidence>
<sequence length="245" mass="27406">MNVPQSPLASDTESDLDSNAPQQEPSQRLRFQLGTRWILAEGTICDHHPNVVHCRVLPNSLLDRVLWLLRFLPTPLRACVQSRWPERILPPNIVLKRQKIDWVDEFDNELAIYRRLAPLQGTVIPVCYGEAKCPATESTGTRALVLSDVGGIGLDEPAAGGLETEHVESMLMESLQALTSLGVVHDDAKLDNYRLVGDRIVVIDFDSSDILQSGDDDVDLYVKSDAKFATRLYWQSYGGKRPKLM</sequence>
<reference evidence="2" key="1">
    <citation type="journal article" date="2023" name="Mol. Phylogenet. Evol.">
        <title>Genome-scale phylogeny and comparative genomics of the fungal order Sordariales.</title>
        <authorList>
            <person name="Hensen N."/>
            <person name="Bonometti L."/>
            <person name="Westerberg I."/>
            <person name="Brannstrom I.O."/>
            <person name="Guillou S."/>
            <person name="Cros-Aarteil S."/>
            <person name="Calhoun S."/>
            <person name="Haridas S."/>
            <person name="Kuo A."/>
            <person name="Mondo S."/>
            <person name="Pangilinan J."/>
            <person name="Riley R."/>
            <person name="LaButti K."/>
            <person name="Andreopoulos B."/>
            <person name="Lipzen A."/>
            <person name="Chen C."/>
            <person name="Yan M."/>
            <person name="Daum C."/>
            <person name="Ng V."/>
            <person name="Clum A."/>
            <person name="Steindorff A."/>
            <person name="Ohm R.A."/>
            <person name="Martin F."/>
            <person name="Silar P."/>
            <person name="Natvig D.O."/>
            <person name="Lalanne C."/>
            <person name="Gautier V."/>
            <person name="Ament-Velasquez S.L."/>
            <person name="Kruys A."/>
            <person name="Hutchinson M.I."/>
            <person name="Powell A.J."/>
            <person name="Barry K."/>
            <person name="Miller A.N."/>
            <person name="Grigoriev I.V."/>
            <person name="Debuchy R."/>
            <person name="Gladieux P."/>
            <person name="Hiltunen Thoren M."/>
            <person name="Johannesson H."/>
        </authorList>
    </citation>
    <scope>NUCLEOTIDE SEQUENCE</scope>
    <source>
        <strain evidence="2">SMH4131-1</strain>
    </source>
</reference>
<evidence type="ECO:0000313" key="3">
    <source>
        <dbReference type="Proteomes" id="UP001286456"/>
    </source>
</evidence>
<reference evidence="2" key="2">
    <citation type="submission" date="2023-06" db="EMBL/GenBank/DDBJ databases">
        <authorList>
            <consortium name="Lawrence Berkeley National Laboratory"/>
            <person name="Haridas S."/>
            <person name="Hensen N."/>
            <person name="Bonometti L."/>
            <person name="Westerberg I."/>
            <person name="Brannstrom I.O."/>
            <person name="Guillou S."/>
            <person name="Cros-Aarteil S."/>
            <person name="Calhoun S."/>
            <person name="Kuo A."/>
            <person name="Mondo S."/>
            <person name="Pangilinan J."/>
            <person name="Riley R."/>
            <person name="Labutti K."/>
            <person name="Andreopoulos B."/>
            <person name="Lipzen A."/>
            <person name="Chen C."/>
            <person name="Yanf M."/>
            <person name="Daum C."/>
            <person name="Ng V."/>
            <person name="Clum A."/>
            <person name="Steindorff A."/>
            <person name="Ohm R."/>
            <person name="Martin F."/>
            <person name="Silar P."/>
            <person name="Natvig D."/>
            <person name="Lalanne C."/>
            <person name="Gautier V."/>
            <person name="Ament-Velasquez S.L."/>
            <person name="Kruys A."/>
            <person name="Hutchinson M.I."/>
            <person name="Powell A.J."/>
            <person name="Barry K."/>
            <person name="Miller A.N."/>
            <person name="Grigoriev I.V."/>
            <person name="Debuchy R."/>
            <person name="Gladieux P."/>
            <person name="Thoren M.H."/>
            <person name="Johannesson H."/>
        </authorList>
    </citation>
    <scope>NUCLEOTIDE SEQUENCE</scope>
    <source>
        <strain evidence="2">SMH4131-1</strain>
    </source>
</reference>
<organism evidence="2 3">
    <name type="scientific">Cercophora scortea</name>
    <dbReference type="NCBI Taxonomy" id="314031"/>
    <lineage>
        <taxon>Eukaryota</taxon>
        <taxon>Fungi</taxon>
        <taxon>Dikarya</taxon>
        <taxon>Ascomycota</taxon>
        <taxon>Pezizomycotina</taxon>
        <taxon>Sordariomycetes</taxon>
        <taxon>Sordariomycetidae</taxon>
        <taxon>Sordariales</taxon>
        <taxon>Lasiosphaeriaceae</taxon>
        <taxon>Cercophora</taxon>
    </lineage>
</organism>
<proteinExistence type="predicted"/>
<dbReference type="SUPFAM" id="SSF56112">
    <property type="entry name" value="Protein kinase-like (PK-like)"/>
    <property type="match status" value="1"/>
</dbReference>